<reference evidence="2 3" key="1">
    <citation type="journal article" date="2018" name="Nat. Biotechnol.">
        <title>A standardized bacterial taxonomy based on genome phylogeny substantially revises the tree of life.</title>
        <authorList>
            <person name="Parks D.H."/>
            <person name="Chuvochina M."/>
            <person name="Waite D.W."/>
            <person name="Rinke C."/>
            <person name="Skarshewski A."/>
            <person name="Chaumeil P.A."/>
            <person name="Hugenholtz P."/>
        </authorList>
    </citation>
    <scope>NUCLEOTIDE SEQUENCE [LARGE SCALE GENOMIC DNA]</scope>
    <source>
        <strain evidence="2">UBA9158</strain>
    </source>
</reference>
<sequence>MAVDGVAYIVVLTFAAGVCIPLGGWIASFERIQRQWLEQEVRHFLIALGGGLLLGAVFQVLLPEGLARFGSSLAAVLLFVGGGLAVFLLERLLAARRRESPQLLGLLLDYVPESIALGGLIATDPSLALVLAIVIGLQNLPEGFNAYRELAAAGRDSSVKILGVMSALTLLGPLAGLSAYFFLGERPAVLGAIMLASAGGIVYLMFQDIAPQARLNKHWAPPLGAVLGFAFTMVTSIWLGHG</sequence>
<evidence type="ECO:0000256" key="1">
    <source>
        <dbReference type="SAM" id="Phobius"/>
    </source>
</evidence>
<dbReference type="STRING" id="1121937.GCA_000423125_03110"/>
<dbReference type="EMBL" id="DMND01000207">
    <property type="protein sequence ID" value="HAN29044.1"/>
    <property type="molecule type" value="Genomic_DNA"/>
</dbReference>
<feature type="transmembrane region" description="Helical" evidence="1">
    <location>
        <begin position="41"/>
        <end position="62"/>
    </location>
</feature>
<dbReference type="AlphaFoldDB" id="A0A3C1KRS7"/>
<gene>
    <name evidence="2" type="ORF">DCP75_15240</name>
</gene>
<feature type="transmembrane region" description="Helical" evidence="1">
    <location>
        <begin position="6"/>
        <end position="29"/>
    </location>
</feature>
<protein>
    <submittedName>
        <fullName evidence="2">Divalent cation transporter</fullName>
    </submittedName>
</protein>
<feature type="transmembrane region" description="Helical" evidence="1">
    <location>
        <begin position="188"/>
        <end position="206"/>
    </location>
</feature>
<evidence type="ECO:0000313" key="3">
    <source>
        <dbReference type="Proteomes" id="UP000259273"/>
    </source>
</evidence>
<keyword evidence="1" id="KW-0472">Membrane</keyword>
<feature type="transmembrane region" description="Helical" evidence="1">
    <location>
        <begin position="68"/>
        <end position="89"/>
    </location>
</feature>
<organism evidence="2 3">
    <name type="scientific">Haliea salexigens</name>
    <dbReference type="NCBI Taxonomy" id="287487"/>
    <lineage>
        <taxon>Bacteria</taxon>
        <taxon>Pseudomonadati</taxon>
        <taxon>Pseudomonadota</taxon>
        <taxon>Gammaproteobacteria</taxon>
        <taxon>Cellvibrionales</taxon>
        <taxon>Halieaceae</taxon>
        <taxon>Haliea</taxon>
    </lineage>
</organism>
<accession>A0A3C1KRS7</accession>
<feature type="transmembrane region" description="Helical" evidence="1">
    <location>
        <begin position="218"/>
        <end position="239"/>
    </location>
</feature>
<name>A0A3C1KRS7_9GAMM</name>
<proteinExistence type="predicted"/>
<feature type="transmembrane region" description="Helical" evidence="1">
    <location>
        <begin position="159"/>
        <end position="182"/>
    </location>
</feature>
<evidence type="ECO:0000313" key="2">
    <source>
        <dbReference type="EMBL" id="HAN29044.1"/>
    </source>
</evidence>
<keyword evidence="1" id="KW-1133">Transmembrane helix</keyword>
<dbReference type="Proteomes" id="UP000259273">
    <property type="component" value="Unassembled WGS sequence"/>
</dbReference>
<keyword evidence="1" id="KW-0812">Transmembrane</keyword>
<comment type="caution">
    <text evidence="2">The sequence shown here is derived from an EMBL/GenBank/DDBJ whole genome shotgun (WGS) entry which is preliminary data.</text>
</comment>